<comment type="subcellular location">
    <subcellularLocation>
        <location evidence="1">Membrane</location>
    </subcellularLocation>
</comment>
<dbReference type="InterPro" id="IPR000184">
    <property type="entry name" value="Bac_surfAg_D15"/>
</dbReference>
<dbReference type="InterPro" id="IPR023707">
    <property type="entry name" value="OM_assembly_BamA"/>
</dbReference>
<evidence type="ECO:0000256" key="1">
    <source>
        <dbReference type="ARBA" id="ARBA00004370"/>
    </source>
</evidence>
<dbReference type="InterPro" id="IPR034746">
    <property type="entry name" value="POTRA"/>
</dbReference>
<organism evidence="9 10">
    <name type="scientific">Flavobacterium kayseriense</name>
    <dbReference type="NCBI Taxonomy" id="2764714"/>
    <lineage>
        <taxon>Bacteria</taxon>
        <taxon>Pseudomonadati</taxon>
        <taxon>Bacteroidota</taxon>
        <taxon>Flavobacteriia</taxon>
        <taxon>Flavobacteriales</taxon>
        <taxon>Flavobacteriaceae</taxon>
        <taxon>Flavobacterium</taxon>
    </lineage>
</organism>
<dbReference type="Proteomes" id="UP000629963">
    <property type="component" value="Unassembled WGS sequence"/>
</dbReference>
<dbReference type="Gene3D" id="3.10.20.310">
    <property type="entry name" value="membrane protein fhac"/>
    <property type="match status" value="4"/>
</dbReference>
<evidence type="ECO:0000256" key="4">
    <source>
        <dbReference type="ARBA" id="ARBA00022729"/>
    </source>
</evidence>
<accession>A0ABR7J3S1</accession>
<dbReference type="PANTHER" id="PTHR12815:SF47">
    <property type="entry name" value="TRANSLOCATION AND ASSEMBLY MODULE SUBUNIT TAMA"/>
    <property type="match status" value="1"/>
</dbReference>
<dbReference type="PANTHER" id="PTHR12815">
    <property type="entry name" value="SORTING AND ASSEMBLY MACHINERY SAMM50 PROTEIN FAMILY MEMBER"/>
    <property type="match status" value="1"/>
</dbReference>
<proteinExistence type="predicted"/>
<protein>
    <submittedName>
        <fullName evidence="9">BamA/TamA family outer membrane protein</fullName>
    </submittedName>
</protein>
<dbReference type="InterPro" id="IPR039910">
    <property type="entry name" value="D15-like"/>
</dbReference>
<dbReference type="Pfam" id="PF01103">
    <property type="entry name" value="Omp85"/>
    <property type="match status" value="2"/>
</dbReference>
<comment type="caution">
    <text evidence="9">The sequence shown here is derived from an EMBL/GenBank/DDBJ whole genome shotgun (WGS) entry which is preliminary data.</text>
</comment>
<dbReference type="EMBL" id="JACRUJ010000001">
    <property type="protein sequence ID" value="MBC5840081.1"/>
    <property type="molecule type" value="Genomic_DNA"/>
</dbReference>
<keyword evidence="2" id="KW-1134">Transmembrane beta strand</keyword>
<dbReference type="PIRSF" id="PIRSF006076">
    <property type="entry name" value="OM_assembly_OMP85"/>
    <property type="match status" value="1"/>
</dbReference>
<evidence type="ECO:0000313" key="9">
    <source>
        <dbReference type="EMBL" id="MBC5840081.1"/>
    </source>
</evidence>
<keyword evidence="5" id="KW-0677">Repeat</keyword>
<evidence type="ECO:0000313" key="10">
    <source>
        <dbReference type="Proteomes" id="UP000629963"/>
    </source>
</evidence>
<feature type="domain" description="POTRA" evidence="8">
    <location>
        <begin position="396"/>
        <end position="472"/>
    </location>
</feature>
<sequence>MRLLLVIKKENADLEKQVNKLNNFLVLNKTIKAVLTLVLLGSFSQMKAQDRVPFDQGKKYILADVNLTTKISFNDQTVVTFAGLEKGQQITIPGEEISAAIKKLGKLGLFDEISFYINRIENDSIYLDLDIKELPKLKEVKFVGVKKGKVEALIKDNSLTKGKVVNENLITTTKNYIENKYKKDGYYNTKVNINIVKDTASINQVNMLVSIDKGDKIKISSIDFVGNDKLSDKTLRKAMKDTKQKNPIRILKASKFIKAKYKTDLEKVIASYKEKGYRDARIVSDSVTYNKAKNTLAIKINVEEGNKYYFGNIKFLGNTVYPDQLLSRILGVKKGETYNGVLLEKRIADKTKPDGEDITNLYQNSGYLFSNINAVEVKTVNDTIDFEIRVMEGPLAYFNKITVTGNDKTNDRVIYRELRTKPGEKYSKDELVRTIREIGQLGFFDPEAINPAFKNVDAGAGTVDIEYQLVEKGSSQIELQGGYGGGGFIGTLGLSFNNFSARNLLNKSAYKPLPMGDGQKVSLRLQGSTYFQTYSVSFSEPWFGQKKPVQFSSSISYSKQFLNNFQTQQVDKSQSFNILTVSVGLAKRLTVPDDFFVLSQSLSYQYYDLNNYNTGLFTFGNGSSKNLAYTVGLSRSNKGVNPIFPTYGSEFSISAKLTPPYSLFNGIDYKTLGDQEENKLTNTVDRGNQVDANGNIVSIGDYIDASGNKVFSFTDAAADPAKVDQKRFNFLEYYKVKFKADWYTKVYGKFVLRALTEFGFLGAYNQDRGLVPFERFYLGGDGMANFSMDGRETIQLRGYPNNSLTPINARGEQIGATVYNKFSLELRYPITLKSSASIYALGFLEAGSSYADFKSYNPFSLNRSAGVGLRVFMPAFGLLGIDFGHGFDALPGTTTPNGWETHFIIGQQF</sequence>
<dbReference type="RefSeq" id="WP_187008681.1">
    <property type="nucleotide sequence ID" value="NZ_JACRUI010000001.1"/>
</dbReference>
<evidence type="ECO:0000259" key="8">
    <source>
        <dbReference type="PROSITE" id="PS51779"/>
    </source>
</evidence>
<keyword evidence="6" id="KW-0472">Membrane</keyword>
<keyword evidence="10" id="KW-1185">Reference proteome</keyword>
<reference evidence="9 10" key="1">
    <citation type="submission" date="2020-08" db="EMBL/GenBank/DDBJ databases">
        <title>Description of novel Flavobacterium F-380 isolate.</title>
        <authorList>
            <person name="Saticioglu I.B."/>
            <person name="Duman M."/>
            <person name="Altun S."/>
        </authorList>
    </citation>
    <scope>NUCLEOTIDE SEQUENCE [LARGE SCALE GENOMIC DNA]</scope>
    <source>
        <strain evidence="9 10">F-380</strain>
    </source>
</reference>
<keyword evidence="4" id="KW-0732">Signal</keyword>
<evidence type="ECO:0000256" key="2">
    <source>
        <dbReference type="ARBA" id="ARBA00022452"/>
    </source>
</evidence>
<keyword evidence="7" id="KW-0998">Cell outer membrane</keyword>
<dbReference type="Pfam" id="PF07244">
    <property type="entry name" value="POTRA"/>
    <property type="match status" value="4"/>
</dbReference>
<dbReference type="PROSITE" id="PS51779">
    <property type="entry name" value="POTRA"/>
    <property type="match status" value="3"/>
</dbReference>
<feature type="domain" description="POTRA" evidence="8">
    <location>
        <begin position="308"/>
        <end position="393"/>
    </location>
</feature>
<dbReference type="InterPro" id="IPR010827">
    <property type="entry name" value="BamA/TamA_POTRA"/>
</dbReference>
<gene>
    <name evidence="9" type="ORF">H8R23_01580</name>
</gene>
<dbReference type="Gene3D" id="2.40.160.50">
    <property type="entry name" value="membrane protein fhac: a member of the omp85/tpsb transporter family"/>
    <property type="match status" value="1"/>
</dbReference>
<evidence type="ECO:0000256" key="7">
    <source>
        <dbReference type="ARBA" id="ARBA00023237"/>
    </source>
</evidence>
<evidence type="ECO:0000256" key="6">
    <source>
        <dbReference type="ARBA" id="ARBA00023136"/>
    </source>
</evidence>
<keyword evidence="3" id="KW-0812">Transmembrane</keyword>
<name>A0ABR7J3S1_9FLAO</name>
<evidence type="ECO:0000256" key="5">
    <source>
        <dbReference type="ARBA" id="ARBA00022737"/>
    </source>
</evidence>
<feature type="domain" description="POTRA" evidence="8">
    <location>
        <begin position="217"/>
        <end position="305"/>
    </location>
</feature>
<evidence type="ECO:0000256" key="3">
    <source>
        <dbReference type="ARBA" id="ARBA00022692"/>
    </source>
</evidence>